<dbReference type="SUPFAM" id="SSF143422">
    <property type="entry name" value="Transposase IS200-like"/>
    <property type="match status" value="1"/>
</dbReference>
<evidence type="ECO:0000313" key="2">
    <source>
        <dbReference type="EMBL" id="OGI66222.1"/>
    </source>
</evidence>
<dbReference type="InterPro" id="IPR002686">
    <property type="entry name" value="Transposase_17"/>
</dbReference>
<name>A0A1F6V9E2_9BACT</name>
<evidence type="ECO:0000259" key="1">
    <source>
        <dbReference type="SMART" id="SM01321"/>
    </source>
</evidence>
<proteinExistence type="predicted"/>
<reference evidence="2 3" key="1">
    <citation type="journal article" date="2016" name="Nat. Commun.">
        <title>Thousands of microbial genomes shed light on interconnected biogeochemical processes in an aquifer system.</title>
        <authorList>
            <person name="Anantharaman K."/>
            <person name="Brown C.T."/>
            <person name="Hug L.A."/>
            <person name="Sharon I."/>
            <person name="Castelle C.J."/>
            <person name="Probst A.J."/>
            <person name="Thomas B.C."/>
            <person name="Singh A."/>
            <person name="Wilkins M.J."/>
            <person name="Karaoz U."/>
            <person name="Brodie E.L."/>
            <person name="Williams K.H."/>
            <person name="Hubbard S.S."/>
            <person name="Banfield J.F."/>
        </authorList>
    </citation>
    <scope>NUCLEOTIDE SEQUENCE [LARGE SCALE GENOMIC DNA]</scope>
</reference>
<gene>
    <name evidence="2" type="ORF">A2647_00500</name>
</gene>
<protein>
    <recommendedName>
        <fullName evidence="1">Transposase IS200-like domain-containing protein</fullName>
    </recommendedName>
</protein>
<dbReference type="Pfam" id="PF01797">
    <property type="entry name" value="Y1_Tnp"/>
    <property type="match status" value="1"/>
</dbReference>
<dbReference type="PANTHER" id="PTHR34322">
    <property type="entry name" value="TRANSPOSASE, Y1_TNP DOMAIN-CONTAINING"/>
    <property type="match status" value="1"/>
</dbReference>
<dbReference type="GO" id="GO:0006313">
    <property type="term" value="P:DNA transposition"/>
    <property type="evidence" value="ECO:0007669"/>
    <property type="project" value="InterPro"/>
</dbReference>
<feature type="domain" description="Transposase IS200-like" evidence="1">
    <location>
        <begin position="8"/>
        <end position="148"/>
    </location>
</feature>
<dbReference type="EMBL" id="MFTP01000002">
    <property type="protein sequence ID" value="OGI66222.1"/>
    <property type="molecule type" value="Genomic_DNA"/>
</dbReference>
<accession>A0A1F6V9E2</accession>
<dbReference type="GO" id="GO:0003677">
    <property type="term" value="F:DNA binding"/>
    <property type="evidence" value="ECO:0007669"/>
    <property type="project" value="InterPro"/>
</dbReference>
<dbReference type="Proteomes" id="UP000177370">
    <property type="component" value="Unassembled WGS sequence"/>
</dbReference>
<dbReference type="InterPro" id="IPR036515">
    <property type="entry name" value="Transposase_17_sf"/>
</dbReference>
<organism evidence="2 3">
    <name type="scientific">Candidatus Nomurabacteria bacterium RIFCSPHIGHO2_01_FULL_40_24b</name>
    <dbReference type="NCBI Taxonomy" id="1801739"/>
    <lineage>
        <taxon>Bacteria</taxon>
        <taxon>Candidatus Nomuraibacteriota</taxon>
    </lineage>
</organism>
<dbReference type="GO" id="GO:0004803">
    <property type="term" value="F:transposase activity"/>
    <property type="evidence" value="ECO:0007669"/>
    <property type="project" value="InterPro"/>
</dbReference>
<dbReference type="Gene3D" id="3.30.70.1290">
    <property type="entry name" value="Transposase IS200-like"/>
    <property type="match status" value="1"/>
</dbReference>
<dbReference type="AlphaFoldDB" id="A0A1F6V9E2"/>
<sequence>MRVEPHGVGSIMHVIKRGTRGMKITEDNKDEIRFVQSLFLLNDEHTDSNWLKATSKLSLYDRPSHWPERRPLTRILAWTLLPNHFHLLMQETREGGIAKFMQRLCGSMSTAYNHKYNEKGSLFQGGYKGKTISDESHFFYLPFYILVKNVLEIYPGGLMEASKNFNKAWRWATNYQFSSFGATIKNETCPIVDDPEEIVSQFCKNESRFKKESKGLLSFHMNTKGEKYKNIMLENW</sequence>
<comment type="caution">
    <text evidence="2">The sequence shown here is derived from an EMBL/GenBank/DDBJ whole genome shotgun (WGS) entry which is preliminary data.</text>
</comment>
<dbReference type="PANTHER" id="PTHR34322:SF2">
    <property type="entry name" value="TRANSPOSASE IS200-LIKE DOMAIN-CONTAINING PROTEIN"/>
    <property type="match status" value="1"/>
</dbReference>
<dbReference type="SMART" id="SM01321">
    <property type="entry name" value="Y1_Tnp"/>
    <property type="match status" value="1"/>
</dbReference>
<evidence type="ECO:0000313" key="3">
    <source>
        <dbReference type="Proteomes" id="UP000177370"/>
    </source>
</evidence>